<evidence type="ECO:0000313" key="1">
    <source>
        <dbReference type="EMBL" id="PKC56612.1"/>
    </source>
</evidence>
<organism evidence="1 2">
    <name type="scientific">Rhizophagus irregularis</name>
    <dbReference type="NCBI Taxonomy" id="588596"/>
    <lineage>
        <taxon>Eukaryota</taxon>
        <taxon>Fungi</taxon>
        <taxon>Fungi incertae sedis</taxon>
        <taxon>Mucoromycota</taxon>
        <taxon>Glomeromycotina</taxon>
        <taxon>Glomeromycetes</taxon>
        <taxon>Glomerales</taxon>
        <taxon>Glomeraceae</taxon>
        <taxon>Rhizophagus</taxon>
    </lineage>
</organism>
<name>A0A2N0QZY1_9GLOM</name>
<dbReference type="Proteomes" id="UP000232688">
    <property type="component" value="Unassembled WGS sequence"/>
</dbReference>
<evidence type="ECO:0000313" key="2">
    <source>
        <dbReference type="Proteomes" id="UP000232688"/>
    </source>
</evidence>
<gene>
    <name evidence="1" type="ORF">RhiirA1_402004</name>
</gene>
<dbReference type="EMBL" id="LLXH01002087">
    <property type="protein sequence ID" value="PKC56612.1"/>
    <property type="molecule type" value="Genomic_DNA"/>
</dbReference>
<reference evidence="1 2" key="2">
    <citation type="submission" date="2017-10" db="EMBL/GenBank/DDBJ databases">
        <title>Genome analyses suggest a sexual origin of heterokaryosis in a supposedly ancient asexual fungus.</title>
        <authorList>
            <person name="Corradi N."/>
            <person name="Sedzielewska K."/>
            <person name="Noel J."/>
            <person name="Charron P."/>
            <person name="Farinelli L."/>
            <person name="Marton T."/>
            <person name="Kruger M."/>
            <person name="Pelin A."/>
            <person name="Brachmann A."/>
            <person name="Corradi N."/>
        </authorList>
    </citation>
    <scope>NUCLEOTIDE SEQUENCE [LARGE SCALE GENOMIC DNA]</scope>
    <source>
        <strain evidence="1 2">A1</strain>
    </source>
</reference>
<comment type="caution">
    <text evidence="1">The sequence shown here is derived from an EMBL/GenBank/DDBJ whole genome shotgun (WGS) entry which is preliminary data.</text>
</comment>
<sequence>MVNIQLIELNLKGTQILNSDSRPRDDKKRKRLKERRYQYVSEMTKDLREALRRDLFWNLARMPQETQLDIEKTFESQKDLVVKTIVPNLMKILDLDTYLIGEGSNTTKGDKKRERVYKPSKYVEETAPNSAPSWTKSGYDWPLKNPVAKVISKLQNK</sequence>
<dbReference type="VEuPathDB" id="FungiDB:RhiirA1_402004"/>
<dbReference type="VEuPathDB" id="FungiDB:FUN_003885"/>
<proteinExistence type="predicted"/>
<protein>
    <submittedName>
        <fullName evidence="1">Uncharacterized protein</fullName>
    </submittedName>
</protein>
<accession>A0A2N0QZY1</accession>
<dbReference type="AlphaFoldDB" id="A0A2N0QZY1"/>
<reference evidence="1 2" key="1">
    <citation type="submission" date="2017-10" db="EMBL/GenBank/DDBJ databases">
        <title>Extensive intraspecific genome diversity in a model arbuscular mycorrhizal fungus.</title>
        <authorList>
            <person name="Chen E.C.H."/>
            <person name="Morin E."/>
            <person name="Baudet D."/>
            <person name="Noel J."/>
            <person name="Ndikumana S."/>
            <person name="Charron P."/>
            <person name="St-Onge C."/>
            <person name="Giorgi J."/>
            <person name="Grigoriev I.V."/>
            <person name="Roux C."/>
            <person name="Martin F.M."/>
            <person name="Corradi N."/>
        </authorList>
    </citation>
    <scope>NUCLEOTIDE SEQUENCE [LARGE SCALE GENOMIC DNA]</scope>
    <source>
        <strain evidence="1 2">A1</strain>
    </source>
</reference>